<evidence type="ECO:0008006" key="4">
    <source>
        <dbReference type="Google" id="ProtNLM"/>
    </source>
</evidence>
<dbReference type="EMBL" id="WNLA01000004">
    <property type="protein sequence ID" value="MTW02299.1"/>
    <property type="molecule type" value="Genomic_DNA"/>
</dbReference>
<keyword evidence="1" id="KW-1133">Transmembrane helix</keyword>
<evidence type="ECO:0000313" key="3">
    <source>
        <dbReference type="Proteomes" id="UP000484015"/>
    </source>
</evidence>
<name>A0A6L6PYQ5_9BURK</name>
<dbReference type="Pfam" id="PF02405">
    <property type="entry name" value="MlaE"/>
    <property type="match status" value="1"/>
</dbReference>
<dbReference type="GO" id="GO:0043190">
    <property type="term" value="C:ATP-binding cassette (ABC) transporter complex"/>
    <property type="evidence" value="ECO:0007669"/>
    <property type="project" value="InterPro"/>
</dbReference>
<evidence type="ECO:0000256" key="1">
    <source>
        <dbReference type="SAM" id="Phobius"/>
    </source>
</evidence>
<dbReference type="Proteomes" id="UP000484015">
    <property type="component" value="Unassembled WGS sequence"/>
</dbReference>
<evidence type="ECO:0000313" key="2">
    <source>
        <dbReference type="EMBL" id="MTW02299.1"/>
    </source>
</evidence>
<feature type="transmembrane region" description="Helical" evidence="1">
    <location>
        <begin position="105"/>
        <end position="127"/>
    </location>
</feature>
<keyword evidence="1" id="KW-0472">Membrane</keyword>
<keyword evidence="3" id="KW-1185">Reference proteome</keyword>
<dbReference type="OrthoDB" id="8903628at2"/>
<proteinExistence type="predicted"/>
<protein>
    <recommendedName>
        <fullName evidence="4">ABC transporter permease</fullName>
    </recommendedName>
</protein>
<reference evidence="2 3" key="1">
    <citation type="submission" date="2019-11" db="EMBL/GenBank/DDBJ databases">
        <title>Type strains purchased from KCTC, JCM and DSMZ.</title>
        <authorList>
            <person name="Lu H."/>
        </authorList>
    </citation>
    <scope>NUCLEOTIDE SEQUENCE [LARGE SCALE GENOMIC DNA]</scope>
    <source>
        <strain evidence="2 3">KCTC 42409</strain>
    </source>
</reference>
<keyword evidence="1" id="KW-0812">Transmembrane</keyword>
<dbReference type="AlphaFoldDB" id="A0A6L6PYQ5"/>
<organism evidence="2 3">
    <name type="scientific">Pseudoduganella ginsengisoli</name>
    <dbReference type="NCBI Taxonomy" id="1462440"/>
    <lineage>
        <taxon>Bacteria</taxon>
        <taxon>Pseudomonadati</taxon>
        <taxon>Pseudomonadota</taxon>
        <taxon>Betaproteobacteria</taxon>
        <taxon>Burkholderiales</taxon>
        <taxon>Oxalobacteraceae</taxon>
        <taxon>Telluria group</taxon>
        <taxon>Pseudoduganella</taxon>
    </lineage>
</organism>
<comment type="caution">
    <text evidence="2">The sequence shown here is derived from an EMBL/GenBank/DDBJ whole genome shotgun (WGS) entry which is preliminary data.</text>
</comment>
<feature type="transmembrane region" description="Helical" evidence="1">
    <location>
        <begin position="148"/>
        <end position="169"/>
    </location>
</feature>
<dbReference type="InterPro" id="IPR030802">
    <property type="entry name" value="Permease_MalE"/>
</dbReference>
<gene>
    <name evidence="2" type="ORF">GM668_09350</name>
</gene>
<accession>A0A6L6PYQ5</accession>
<sequence>MVVRVLVLELIPLTVALFVALRNTLPAGVAFAQALASVRNKGGGFPVAHGARAPGAAQPTLGEAAEAAAAAAPAELAAAAEGDAELRGISGLQREFFPRAMAGMFAVWLLGAVSCVLTLILSYLSIYGFTPYALQGYTRVVGQIFNPAVSMILMVKIVLFSFAVGMIPLASAYFGASARLRHVHGLSDMVRMFSVLLLIEAASLMGNYY</sequence>